<dbReference type="InterPro" id="IPR042204">
    <property type="entry name" value="2Fe-2S-bd_N"/>
</dbReference>
<dbReference type="Gene3D" id="3.30.70.20">
    <property type="match status" value="1"/>
</dbReference>
<dbReference type="PROSITE" id="PS51669">
    <property type="entry name" value="4FE4S_MOW_BIS_MGD"/>
    <property type="match status" value="1"/>
</dbReference>
<proteinExistence type="predicted"/>
<dbReference type="InterPro" id="IPR006656">
    <property type="entry name" value="Mopterin_OxRdtase"/>
</dbReference>
<dbReference type="Pfam" id="PF04879">
    <property type="entry name" value="Molybdop_Fe4S4"/>
    <property type="match status" value="1"/>
</dbReference>
<dbReference type="SUPFAM" id="SSF51971">
    <property type="entry name" value="Nucleotide-binding domain"/>
    <property type="match status" value="2"/>
</dbReference>
<feature type="domain" description="4Fe-4S Mo/W bis-MGD-type" evidence="9">
    <location>
        <begin position="688"/>
        <end position="744"/>
    </location>
</feature>
<evidence type="ECO:0000259" key="7">
    <source>
        <dbReference type="PROSITE" id="PS51085"/>
    </source>
</evidence>
<dbReference type="Pfam" id="PF14691">
    <property type="entry name" value="Fer4_20"/>
    <property type="match status" value="1"/>
</dbReference>
<dbReference type="SUPFAM" id="SSF54292">
    <property type="entry name" value="2Fe-2S ferredoxin-like"/>
    <property type="match status" value="1"/>
</dbReference>
<accession>A0A9D2DV32</accession>
<dbReference type="CDD" id="cd00207">
    <property type="entry name" value="fer2"/>
    <property type="match status" value="1"/>
</dbReference>
<reference evidence="10" key="1">
    <citation type="journal article" date="2021" name="PeerJ">
        <title>Extensive microbial diversity within the chicken gut microbiome revealed by metagenomics and culture.</title>
        <authorList>
            <person name="Gilroy R."/>
            <person name="Ravi A."/>
            <person name="Getino M."/>
            <person name="Pursley I."/>
            <person name="Horton D.L."/>
            <person name="Alikhan N.F."/>
            <person name="Baker D."/>
            <person name="Gharbi K."/>
            <person name="Hall N."/>
            <person name="Watson M."/>
            <person name="Adriaenssens E.M."/>
            <person name="Foster-Nyarko E."/>
            <person name="Jarju S."/>
            <person name="Secka A."/>
            <person name="Antonio M."/>
            <person name="Oren A."/>
            <person name="Chaudhuri R.R."/>
            <person name="La Ragione R."/>
            <person name="Hildebrand F."/>
            <person name="Pallen M.J."/>
        </authorList>
    </citation>
    <scope>NUCLEOTIDE SEQUENCE</scope>
    <source>
        <strain evidence="10">14324</strain>
    </source>
</reference>
<gene>
    <name evidence="10" type="ORF">IAA21_12380</name>
</gene>
<evidence type="ECO:0000256" key="2">
    <source>
        <dbReference type="ARBA" id="ARBA00022723"/>
    </source>
</evidence>
<dbReference type="InterPro" id="IPR036188">
    <property type="entry name" value="FAD/NAD-bd_sf"/>
</dbReference>
<keyword evidence="3" id="KW-0677">Repeat</keyword>
<dbReference type="PROSITE" id="PS00198">
    <property type="entry name" value="4FE4S_FER_1"/>
    <property type="match status" value="1"/>
</dbReference>
<dbReference type="Gene3D" id="3.10.20.440">
    <property type="entry name" value="2Fe-2S iron-sulphur cluster binding domain, sarcosine oxidase, alpha subunit, N-terminal domain"/>
    <property type="match status" value="1"/>
</dbReference>
<dbReference type="SUPFAM" id="SSF53706">
    <property type="entry name" value="Formate dehydrogenase/DMSO reductase, domains 1-3"/>
    <property type="match status" value="1"/>
</dbReference>
<dbReference type="InterPro" id="IPR006963">
    <property type="entry name" value="Mopterin_OxRdtase_4Fe-4S_dom"/>
</dbReference>
<keyword evidence="4" id="KW-0560">Oxidoreductase</keyword>
<dbReference type="InterPro" id="IPR023753">
    <property type="entry name" value="FAD/NAD-binding_dom"/>
</dbReference>
<dbReference type="Gene3D" id="1.10.1060.10">
    <property type="entry name" value="Alpha-helical ferredoxin"/>
    <property type="match status" value="1"/>
</dbReference>
<comment type="caution">
    <text evidence="10">The sequence shown here is derived from an EMBL/GenBank/DDBJ whole genome shotgun (WGS) entry which is preliminary data.</text>
</comment>
<evidence type="ECO:0000256" key="3">
    <source>
        <dbReference type="ARBA" id="ARBA00022737"/>
    </source>
</evidence>
<evidence type="ECO:0000313" key="10">
    <source>
        <dbReference type="EMBL" id="HIZ23570.1"/>
    </source>
</evidence>
<evidence type="ECO:0000313" key="11">
    <source>
        <dbReference type="Proteomes" id="UP000824041"/>
    </source>
</evidence>
<dbReference type="InterPro" id="IPR036010">
    <property type="entry name" value="2Fe-2S_ferredoxin-like_sf"/>
</dbReference>
<dbReference type="GO" id="GO:0046872">
    <property type="term" value="F:metal ion binding"/>
    <property type="evidence" value="ECO:0007669"/>
    <property type="project" value="UniProtKB-KW"/>
</dbReference>
<evidence type="ECO:0000259" key="9">
    <source>
        <dbReference type="PROSITE" id="PS51669"/>
    </source>
</evidence>
<sequence length="1166" mass="126878">MNKYRLNIDGKEVYGLPGQTILDVCRENDIFIPTLCYDERTEIYGACGLCVVEQEGNPKLWKACATEIAPNMVIHTNTPRVIESRKTNLELLLSNHKGDCRPPCMLACPAGTDCQGYVGLIANGQYEEAIKLIRENIPLPGAIGRVCPHPCETACRRGLVDEPVAIANLKRFAADTDEFGEDPFMPECEPDTGKNVAIIGGGPYGLSMAYFLRQMGHDVTIYEAMPKLGGMLRYGIPEYRLPKEVLDEEISLIERMGVTMVTNTKIGEDISFETIRRDFDAVCIGIGAWVSTGVRCKGEDADGVIGGIDFLRKVVRNEPISLGKNVAIVGGGNTAMDACRTAVRLGAENVYNVYRRTKDEMPADMVEIEEAEEEGVIFLNLTNPLEIISDENGHCRQMVLQVMKLGEPDASGRRAPVPVEGETKTIDVDTVILAIGQKVNASGIEGVELTRKGGIVYDTNTFMTAIPGVFAGGDCGNDKISIAVESIGDAKKGCLVVDAYLRGEEIKYEPNYYVTKKDVTAATFEDRERMCRPTMEQLNAEERKDNFTEVVFGYDEEQALEEAHRCLECGCKDYFECKLISYANMYDVKPDRFAGDVNAVDYEDEHPFILRDPNKCILCGLCVRACDEVMGVGALGLVHRGFDTVVMPALEQPLAETGCISCGQCVSVCPTGALQDRLSIEKSVPLDTETTDTTCSHCSVGCSIHLETYGDMLIKALPDREGAVNKGLLCGRGKFGFDCSVVDGKILEPMARKNGELTEVDYHEAFVLVAKKAEALAAKYGKDAVAVAISDRYTNEEAYVIKKFADSIGAKTLCLNNRENGLEKVLGVNASPNTIDELLSAEVILCAGFIAKENQVIRLKLKQAAANGAKVILVNPEGYEQDHMSFAYKTITTSNSLAFFKGVAKALVDMGKGAGAEGFDGFKASVEGAEVCEEIKAVAELYANAKRAMIVFQQNVVTTEAAALLGDIAVLSGHIGRARDGILMLKAKNNSQGIIDLGITAGAEAMEGVKALLVFGEDVPAEALKELVFLMVCDTHMTETAKMADVVIPGTGFASTYGTYTNTERRLQVVEQAIEEDVVFSNWEVAAELAHVYEVEMPYDDIEDISDEMNEKLPIYRESAMGEIYGGVLECKGAKLVAVDDAALVAPLKCTDHLTNMIDERLPKAK</sequence>
<dbReference type="PANTHER" id="PTHR42783:SF3">
    <property type="entry name" value="GLUTAMATE SYNTHASE [NADPH] SMALL CHAIN-RELATED"/>
    <property type="match status" value="1"/>
</dbReference>
<dbReference type="SMART" id="SM00926">
    <property type="entry name" value="Molybdop_Fe4S4"/>
    <property type="match status" value="1"/>
</dbReference>
<feature type="domain" description="4Fe-4S ferredoxin-type" evidence="8">
    <location>
        <begin position="651"/>
        <end position="679"/>
    </location>
</feature>
<dbReference type="PROSITE" id="PS51379">
    <property type="entry name" value="4FE4S_FER_2"/>
    <property type="match status" value="2"/>
</dbReference>
<dbReference type="Pfam" id="PF00384">
    <property type="entry name" value="Molybdopterin"/>
    <property type="match status" value="1"/>
</dbReference>
<dbReference type="PANTHER" id="PTHR42783">
    <property type="entry name" value="GLUTAMATE SYNTHASE [NADPH] SMALL CHAIN"/>
    <property type="match status" value="1"/>
</dbReference>
<keyword evidence="6" id="KW-0411">Iron-sulfur</keyword>
<dbReference type="InterPro" id="IPR017900">
    <property type="entry name" value="4Fe4S_Fe_S_CS"/>
</dbReference>
<dbReference type="InterPro" id="IPR009051">
    <property type="entry name" value="Helical_ferredxn"/>
</dbReference>
<dbReference type="Gene3D" id="2.20.25.90">
    <property type="entry name" value="ADC-like domains"/>
    <property type="match status" value="1"/>
</dbReference>
<dbReference type="InterPro" id="IPR028261">
    <property type="entry name" value="DPD_II"/>
</dbReference>
<evidence type="ECO:0000256" key="4">
    <source>
        <dbReference type="ARBA" id="ARBA00023002"/>
    </source>
</evidence>
<evidence type="ECO:0000256" key="6">
    <source>
        <dbReference type="ARBA" id="ARBA00023014"/>
    </source>
</evidence>
<dbReference type="GO" id="GO:0051539">
    <property type="term" value="F:4 iron, 4 sulfur cluster binding"/>
    <property type="evidence" value="ECO:0007669"/>
    <property type="project" value="UniProtKB-KW"/>
</dbReference>
<dbReference type="EMBL" id="DXBU01000165">
    <property type="protein sequence ID" value="HIZ23570.1"/>
    <property type="molecule type" value="Genomic_DNA"/>
</dbReference>
<dbReference type="SUPFAM" id="SSF46548">
    <property type="entry name" value="alpha-helical ferredoxin"/>
    <property type="match status" value="1"/>
</dbReference>
<name>A0A9D2DV32_9FIRM</name>
<evidence type="ECO:0000256" key="5">
    <source>
        <dbReference type="ARBA" id="ARBA00023004"/>
    </source>
</evidence>
<keyword evidence="1" id="KW-0004">4Fe-4S</keyword>
<dbReference type="PRINTS" id="PR00419">
    <property type="entry name" value="ADXRDTASE"/>
</dbReference>
<dbReference type="Pfam" id="PF07992">
    <property type="entry name" value="Pyr_redox_2"/>
    <property type="match status" value="1"/>
</dbReference>
<dbReference type="SUPFAM" id="SSF54862">
    <property type="entry name" value="4Fe-4S ferredoxins"/>
    <property type="match status" value="1"/>
</dbReference>
<dbReference type="FunFam" id="3.30.70.20:FF:000035">
    <property type="entry name" value="Iron hydrogenase 1"/>
    <property type="match status" value="1"/>
</dbReference>
<evidence type="ECO:0000259" key="8">
    <source>
        <dbReference type="PROSITE" id="PS51379"/>
    </source>
</evidence>
<dbReference type="PROSITE" id="PS51085">
    <property type="entry name" value="2FE2S_FER_2"/>
    <property type="match status" value="1"/>
</dbReference>
<dbReference type="Proteomes" id="UP000824041">
    <property type="component" value="Unassembled WGS sequence"/>
</dbReference>
<feature type="domain" description="4Fe-4S ferredoxin-type" evidence="8">
    <location>
        <begin position="607"/>
        <end position="626"/>
    </location>
</feature>
<reference evidence="10" key="2">
    <citation type="submission" date="2021-04" db="EMBL/GenBank/DDBJ databases">
        <authorList>
            <person name="Gilroy R."/>
        </authorList>
    </citation>
    <scope>NUCLEOTIDE SEQUENCE</scope>
    <source>
        <strain evidence="10">14324</strain>
    </source>
</reference>
<evidence type="ECO:0000256" key="1">
    <source>
        <dbReference type="ARBA" id="ARBA00022485"/>
    </source>
</evidence>
<dbReference type="GO" id="GO:0016491">
    <property type="term" value="F:oxidoreductase activity"/>
    <property type="evidence" value="ECO:0007669"/>
    <property type="project" value="UniProtKB-KW"/>
</dbReference>
<dbReference type="Pfam" id="PF13510">
    <property type="entry name" value="Fer2_4"/>
    <property type="match status" value="1"/>
</dbReference>
<dbReference type="InterPro" id="IPR054351">
    <property type="entry name" value="NADH_UbQ_OxRdtase_ferredoxin"/>
</dbReference>
<keyword evidence="5" id="KW-0408">Iron</keyword>
<protein>
    <submittedName>
        <fullName evidence="10">FAD-dependent oxidoreductase</fullName>
    </submittedName>
</protein>
<dbReference type="Gene3D" id="3.40.228.10">
    <property type="entry name" value="Dimethylsulfoxide Reductase, domain 2"/>
    <property type="match status" value="1"/>
</dbReference>
<dbReference type="Gene3D" id="3.50.50.60">
    <property type="entry name" value="FAD/NAD(P)-binding domain"/>
    <property type="match status" value="2"/>
</dbReference>
<dbReference type="InterPro" id="IPR001041">
    <property type="entry name" value="2Fe-2S_ferredoxin-type"/>
</dbReference>
<organism evidence="10 11">
    <name type="scientific">Candidatus Blautia faecigallinarum</name>
    <dbReference type="NCBI Taxonomy" id="2838488"/>
    <lineage>
        <taxon>Bacteria</taxon>
        <taxon>Bacillati</taxon>
        <taxon>Bacillota</taxon>
        <taxon>Clostridia</taxon>
        <taxon>Lachnospirales</taxon>
        <taxon>Lachnospiraceae</taxon>
        <taxon>Blautia</taxon>
    </lineage>
</organism>
<keyword evidence="2" id="KW-0479">Metal-binding</keyword>
<dbReference type="AlphaFoldDB" id="A0A9D2DV32"/>
<dbReference type="Gene3D" id="3.40.50.740">
    <property type="match status" value="2"/>
</dbReference>
<feature type="domain" description="2Fe-2S ferredoxin-type" evidence="7">
    <location>
        <begin position="2"/>
        <end position="80"/>
    </location>
</feature>
<dbReference type="InterPro" id="IPR017896">
    <property type="entry name" value="4Fe4S_Fe-S-bd"/>
</dbReference>
<dbReference type="Pfam" id="PF22117">
    <property type="entry name" value="Fer4_Nqo3"/>
    <property type="match status" value="1"/>
</dbReference>